<gene>
    <name evidence="1" type="ORF">NTG6680_0957</name>
</gene>
<evidence type="ECO:0000313" key="1">
    <source>
        <dbReference type="EMBL" id="CAG9932210.1"/>
    </source>
</evidence>
<accession>A0ABM8YXF6</accession>
<keyword evidence="2" id="KW-1185">Reference proteome</keyword>
<name>A0ABM8YXF6_9PROT</name>
<organism evidence="1 2">
    <name type="scientific">Candidatus Nitrotoga arctica</name>
    <dbReference type="NCBI Taxonomy" id="453162"/>
    <lineage>
        <taxon>Bacteria</taxon>
        <taxon>Pseudomonadati</taxon>
        <taxon>Pseudomonadota</taxon>
        <taxon>Betaproteobacteria</taxon>
        <taxon>Nitrosomonadales</taxon>
        <taxon>Gallionellaceae</taxon>
        <taxon>Candidatus Nitrotoga</taxon>
    </lineage>
</organism>
<proteinExistence type="predicted"/>
<dbReference type="EMBL" id="OU912926">
    <property type="protein sequence ID" value="CAG9932210.1"/>
    <property type="molecule type" value="Genomic_DNA"/>
</dbReference>
<dbReference type="Gene3D" id="1.10.10.60">
    <property type="entry name" value="Homeodomain-like"/>
    <property type="match status" value="1"/>
</dbReference>
<evidence type="ECO:0000313" key="2">
    <source>
        <dbReference type="Proteomes" id="UP000839052"/>
    </source>
</evidence>
<reference evidence="1 2" key="1">
    <citation type="submission" date="2021-10" db="EMBL/GenBank/DDBJ databases">
        <authorList>
            <person name="Koch H."/>
        </authorList>
    </citation>
    <scope>NUCLEOTIDE SEQUENCE [LARGE SCALE GENOMIC DNA]</scope>
    <source>
        <strain evidence="1">6680</strain>
    </source>
</reference>
<dbReference type="Proteomes" id="UP000839052">
    <property type="component" value="Chromosome"/>
</dbReference>
<protein>
    <submittedName>
        <fullName evidence="1">Uncharacterized protein</fullName>
    </submittedName>
</protein>
<dbReference type="RefSeq" id="WP_239796180.1">
    <property type="nucleotide sequence ID" value="NZ_OU912926.1"/>
</dbReference>
<sequence length="134" mass="15047">MTQKTIGRPLKQPPEKAEEVIRELSATGHAIIGIAHQLGTSVDTFKRWLDEDVELKAAFDQGREKERHTLHNVLYTAATVDKNTTAAMFLLKARHGYREGDQGESNNRVSINFTLPGAMTMKDFKVIEDVKPNN</sequence>